<sequence>MQLKRYKIKDSDEYLQAGMANARAAFEVAPKESRHRSFVLSNLGMALSHQYERTGDARILDEAITLATEAVSLTPGPEPGHGSGSRRDTEDPGEGTSSRAQQIPAHDKRIGRLANLGSLLYMRYKGQNKEADLTEATWLVRKAIDLAGPKHLDFKLIRGLLSTLLYSKFLRTSEATFLTDAITVMSEVIGITPSTHPERAAQLGNLSQMLFKKYEVTREERFLDESLFQMNESITATLTIRPDLSAIMNNPESSNMRPSPARSSDFATRLAIFAEIVLFRFRGARLPPDVDRAIEMLRKSARITPDGHPHLLRRLERLSGLLVERYQSFRNLRDWEEVVTLSRWRERLNNARRPSMTVPQGIAFDNNEQAGSSRDQRNLF</sequence>
<proteinExistence type="predicted"/>
<reference evidence="1" key="1">
    <citation type="submission" date="2022-11" db="EMBL/GenBank/DDBJ databases">
        <title>Genome Sequence of Nemania bipapillata.</title>
        <authorList>
            <person name="Buettner E."/>
        </authorList>
    </citation>
    <scope>NUCLEOTIDE SEQUENCE</scope>
    <source>
        <strain evidence="1">CP14</strain>
    </source>
</reference>
<evidence type="ECO:0000313" key="1">
    <source>
        <dbReference type="EMBL" id="KAJ8119913.1"/>
    </source>
</evidence>
<protein>
    <submittedName>
        <fullName evidence="1">Uncharacterized protein</fullName>
    </submittedName>
</protein>
<comment type="caution">
    <text evidence="1">The sequence shown here is derived from an EMBL/GenBank/DDBJ whole genome shotgun (WGS) entry which is preliminary data.</text>
</comment>
<evidence type="ECO:0000313" key="2">
    <source>
        <dbReference type="Proteomes" id="UP001153334"/>
    </source>
</evidence>
<dbReference type="Proteomes" id="UP001153334">
    <property type="component" value="Unassembled WGS sequence"/>
</dbReference>
<keyword evidence="2" id="KW-1185">Reference proteome</keyword>
<name>A0ACC2IXI4_9PEZI</name>
<dbReference type="EMBL" id="JAPESX010000740">
    <property type="protein sequence ID" value="KAJ8119913.1"/>
    <property type="molecule type" value="Genomic_DNA"/>
</dbReference>
<accession>A0ACC2IXI4</accession>
<organism evidence="1 2">
    <name type="scientific">Nemania bipapillata</name>
    <dbReference type="NCBI Taxonomy" id="110536"/>
    <lineage>
        <taxon>Eukaryota</taxon>
        <taxon>Fungi</taxon>
        <taxon>Dikarya</taxon>
        <taxon>Ascomycota</taxon>
        <taxon>Pezizomycotina</taxon>
        <taxon>Sordariomycetes</taxon>
        <taxon>Xylariomycetidae</taxon>
        <taxon>Xylariales</taxon>
        <taxon>Xylariaceae</taxon>
        <taxon>Nemania</taxon>
    </lineage>
</organism>
<gene>
    <name evidence="1" type="ORF">ONZ43_g3243</name>
</gene>